<dbReference type="RefSeq" id="WP_013634210.1">
    <property type="nucleotide sequence ID" value="NC_015177.1"/>
</dbReference>
<dbReference type="HOGENOM" id="CLU_129874_0_2_10"/>
<dbReference type="STRING" id="762903.Pedsa_3189"/>
<dbReference type="SUPFAM" id="SSF158446">
    <property type="entry name" value="IVS-encoded protein-like"/>
    <property type="match status" value="1"/>
</dbReference>
<dbReference type="KEGG" id="psn:Pedsa_3189"/>
<dbReference type="PANTHER" id="PTHR38471">
    <property type="entry name" value="FOUR HELIX BUNDLE PROTEIN"/>
    <property type="match status" value="1"/>
</dbReference>
<dbReference type="OrthoDB" id="9811959at2"/>
<dbReference type="Proteomes" id="UP000000310">
    <property type="component" value="Chromosome"/>
</dbReference>
<keyword evidence="1" id="KW-0687">Ribonucleoprotein</keyword>
<organism evidence="1 2">
    <name type="scientific">Pseudopedobacter saltans (strain ATCC 51119 / DSM 12145 / JCM 21818 / CCUG 39354 / LMG 10337 / NBRC 100064 / NCIMB 13643)</name>
    <name type="common">Pedobacter saltans</name>
    <dbReference type="NCBI Taxonomy" id="762903"/>
    <lineage>
        <taxon>Bacteria</taxon>
        <taxon>Pseudomonadati</taxon>
        <taxon>Bacteroidota</taxon>
        <taxon>Sphingobacteriia</taxon>
        <taxon>Sphingobacteriales</taxon>
        <taxon>Sphingobacteriaceae</taxon>
        <taxon>Pseudopedobacter</taxon>
    </lineage>
</organism>
<dbReference type="InterPro" id="IPR036583">
    <property type="entry name" value="23S_rRNA_IVS_sf"/>
</dbReference>
<protein>
    <submittedName>
        <fullName evidence="1">S23 ribosomal protein</fullName>
    </submittedName>
</protein>
<reference evidence="1 2" key="1">
    <citation type="journal article" date="2011" name="Stand. Genomic Sci.">
        <title>Complete genome sequence of the gliding, heparinolytic Pedobacter saltans type strain (113).</title>
        <authorList>
            <person name="Liolios K."/>
            <person name="Sikorski J."/>
            <person name="Lu M."/>
            <person name="Nolan M."/>
            <person name="Lapidus A."/>
            <person name="Lucas S."/>
            <person name="Hammon N."/>
            <person name="Deshpande S."/>
            <person name="Cheng J.F."/>
            <person name="Tapia R."/>
            <person name="Han C."/>
            <person name="Goodwin L."/>
            <person name="Pitluck S."/>
            <person name="Huntemann M."/>
            <person name="Ivanova N."/>
            <person name="Pagani I."/>
            <person name="Mavromatis K."/>
            <person name="Ovchinikova G."/>
            <person name="Pati A."/>
            <person name="Chen A."/>
            <person name="Palaniappan K."/>
            <person name="Land M."/>
            <person name="Hauser L."/>
            <person name="Brambilla E.M."/>
            <person name="Kotsyurbenko O."/>
            <person name="Rohde M."/>
            <person name="Tindall B.J."/>
            <person name="Abt B."/>
            <person name="Goker M."/>
            <person name="Detter J.C."/>
            <person name="Woyke T."/>
            <person name="Bristow J."/>
            <person name="Eisen J.A."/>
            <person name="Markowitz V."/>
            <person name="Hugenholtz P."/>
            <person name="Klenk H.P."/>
            <person name="Kyrpides N.C."/>
        </authorList>
    </citation>
    <scope>NUCLEOTIDE SEQUENCE [LARGE SCALE GENOMIC DNA]</scope>
    <source>
        <strain evidence="2">ATCC 51119 / DSM 12145 / JCM 21818 / LMG 10337 / NBRC 100064 / NCIMB 13643</strain>
    </source>
</reference>
<evidence type="ECO:0000313" key="1">
    <source>
        <dbReference type="EMBL" id="ADY53725.1"/>
    </source>
</evidence>
<proteinExistence type="predicted"/>
<keyword evidence="1" id="KW-0689">Ribosomal protein</keyword>
<reference evidence="2" key="2">
    <citation type="submission" date="2011-02" db="EMBL/GenBank/DDBJ databases">
        <title>The complete genome of Pedobacter saltans DSM 12145.</title>
        <authorList>
            <consortium name="US DOE Joint Genome Institute (JGI-PGF)"/>
            <person name="Lucas S."/>
            <person name="Copeland A."/>
            <person name="Lapidus A."/>
            <person name="Bruce D."/>
            <person name="Goodwin L."/>
            <person name="Pitluck S."/>
            <person name="Kyrpides N."/>
            <person name="Mavromatis K."/>
            <person name="Pagani I."/>
            <person name="Ivanova N."/>
            <person name="Ovchinnikova G."/>
            <person name="Lu M."/>
            <person name="Detter J.C."/>
            <person name="Han C."/>
            <person name="Land M."/>
            <person name="Hauser L."/>
            <person name="Markowitz V."/>
            <person name="Cheng J.-F."/>
            <person name="Hugenholtz P."/>
            <person name="Woyke T."/>
            <person name="Wu D."/>
            <person name="Tindall B."/>
            <person name="Pomrenke H.G."/>
            <person name="Brambilla E."/>
            <person name="Klenk H.-P."/>
            <person name="Eisen J.A."/>
        </authorList>
    </citation>
    <scope>NUCLEOTIDE SEQUENCE [LARGE SCALE GENOMIC DNA]</scope>
    <source>
        <strain evidence="2">ATCC 51119 / DSM 12145 / JCM 21818 / LMG 10337 / NBRC 100064 / NCIMB 13643</strain>
    </source>
</reference>
<dbReference type="PANTHER" id="PTHR38471:SF2">
    <property type="entry name" value="FOUR HELIX BUNDLE PROTEIN"/>
    <property type="match status" value="1"/>
</dbReference>
<accession>F0SB98</accession>
<dbReference type="InterPro" id="IPR012657">
    <property type="entry name" value="23S_rRNA-intervening_sequence"/>
</dbReference>
<evidence type="ECO:0000313" key="2">
    <source>
        <dbReference type="Proteomes" id="UP000000310"/>
    </source>
</evidence>
<dbReference type="Pfam" id="PF05635">
    <property type="entry name" value="23S_rRNA_IVP"/>
    <property type="match status" value="1"/>
</dbReference>
<name>F0SB98_PSESL</name>
<dbReference type="NCBIfam" id="TIGR02436">
    <property type="entry name" value="four helix bundle protein"/>
    <property type="match status" value="1"/>
</dbReference>
<dbReference type="CDD" id="cd16377">
    <property type="entry name" value="23S_rRNA_IVP_like"/>
    <property type="match status" value="1"/>
</dbReference>
<dbReference type="eggNOG" id="ENOG5032YWC">
    <property type="taxonomic scope" value="Bacteria"/>
</dbReference>
<sequence length="117" mass="13396">MQNYKDLLVWSKSHELVLEVYRLTKDFPKEETFGLVSQLRRAAVSIPTNIAEGSGRFTQKDFASFLQISLGSCQEVEYLVFLAIELKLITETDFELINKLIGENKAMLIALIKKVRL</sequence>
<dbReference type="EMBL" id="CP002545">
    <property type="protein sequence ID" value="ADY53725.1"/>
    <property type="molecule type" value="Genomic_DNA"/>
</dbReference>
<keyword evidence="2" id="KW-1185">Reference proteome</keyword>
<dbReference type="AlphaFoldDB" id="F0SB98"/>
<gene>
    <name evidence="1" type="ordered locus">Pedsa_3189</name>
</gene>
<dbReference type="Gene3D" id="1.20.1440.60">
    <property type="entry name" value="23S rRNA-intervening sequence"/>
    <property type="match status" value="1"/>
</dbReference>
<dbReference type="GO" id="GO:0005840">
    <property type="term" value="C:ribosome"/>
    <property type="evidence" value="ECO:0007669"/>
    <property type="project" value="UniProtKB-KW"/>
</dbReference>